<evidence type="ECO:0000259" key="3">
    <source>
        <dbReference type="PROSITE" id="PS50977"/>
    </source>
</evidence>
<feature type="domain" description="HTH tetR-type" evidence="3">
    <location>
        <begin position="6"/>
        <end position="66"/>
    </location>
</feature>
<dbReference type="PANTHER" id="PTHR43479:SF11">
    <property type="entry name" value="ACREF_ENVCD OPERON REPRESSOR-RELATED"/>
    <property type="match status" value="1"/>
</dbReference>
<keyword evidence="1 2" id="KW-0238">DNA-binding</keyword>
<dbReference type="PANTHER" id="PTHR43479">
    <property type="entry name" value="ACREF/ENVCD OPERON REPRESSOR-RELATED"/>
    <property type="match status" value="1"/>
</dbReference>
<protein>
    <submittedName>
        <fullName evidence="4">TetR/AcrR family transcriptional regulator</fullName>
    </submittedName>
</protein>
<dbReference type="PRINTS" id="PR00455">
    <property type="entry name" value="HTHTETR"/>
</dbReference>
<dbReference type="RefSeq" id="WP_161817688.1">
    <property type="nucleotide sequence ID" value="NZ_JAACJS010000011.1"/>
</dbReference>
<feature type="DNA-binding region" description="H-T-H motif" evidence="2">
    <location>
        <begin position="29"/>
        <end position="48"/>
    </location>
</feature>
<name>A0ABW9ZQH4_9BACT</name>
<evidence type="ECO:0000313" key="4">
    <source>
        <dbReference type="EMBL" id="NCI49361.1"/>
    </source>
</evidence>
<evidence type="ECO:0000313" key="5">
    <source>
        <dbReference type="Proteomes" id="UP000753802"/>
    </source>
</evidence>
<dbReference type="Gene3D" id="1.10.357.10">
    <property type="entry name" value="Tetracycline Repressor, domain 2"/>
    <property type="match status" value="1"/>
</dbReference>
<accession>A0ABW9ZQH4</accession>
<dbReference type="SUPFAM" id="SSF48498">
    <property type="entry name" value="Tetracyclin repressor-like, C-terminal domain"/>
    <property type="match status" value="1"/>
</dbReference>
<keyword evidence="5" id="KW-1185">Reference proteome</keyword>
<sequence>MKLRDDKKAGQIFRSVLTLVKEKGLAGITMGEIAKEAGMATGTLYIYFKNKEELINNLFFECRKEALENYFVNYDESLPFKKGFSIVWHNILQFRIENFEEVVLMDQCYHSPFVNDCTVKLTKEMKKPLYKLIERGKKENFFKDVDDMTLLTFMIGSIHEGVKNAHYNRKPLNKAAIDAMFKMCWDGMKR</sequence>
<proteinExistence type="predicted"/>
<evidence type="ECO:0000256" key="1">
    <source>
        <dbReference type="ARBA" id="ARBA00023125"/>
    </source>
</evidence>
<dbReference type="InterPro" id="IPR054422">
    <property type="entry name" value="TetR-like_HI_0893_C"/>
</dbReference>
<dbReference type="SUPFAM" id="SSF46689">
    <property type="entry name" value="Homeodomain-like"/>
    <property type="match status" value="1"/>
</dbReference>
<dbReference type="InterPro" id="IPR036271">
    <property type="entry name" value="Tet_transcr_reg_TetR-rel_C_sf"/>
</dbReference>
<dbReference type="PROSITE" id="PS50977">
    <property type="entry name" value="HTH_TETR_2"/>
    <property type="match status" value="1"/>
</dbReference>
<evidence type="ECO:0000256" key="2">
    <source>
        <dbReference type="PROSITE-ProRule" id="PRU00335"/>
    </source>
</evidence>
<dbReference type="InterPro" id="IPR001647">
    <property type="entry name" value="HTH_TetR"/>
</dbReference>
<dbReference type="InterPro" id="IPR050624">
    <property type="entry name" value="HTH-type_Tx_Regulator"/>
</dbReference>
<dbReference type="Pfam" id="PF22604">
    <property type="entry name" value="TetR_HI_0893_C"/>
    <property type="match status" value="1"/>
</dbReference>
<dbReference type="Proteomes" id="UP000753802">
    <property type="component" value="Unassembled WGS sequence"/>
</dbReference>
<organism evidence="4 5">
    <name type="scientific">Sediminibacterium roseum</name>
    <dbReference type="NCBI Taxonomy" id="1978412"/>
    <lineage>
        <taxon>Bacteria</taxon>
        <taxon>Pseudomonadati</taxon>
        <taxon>Bacteroidota</taxon>
        <taxon>Chitinophagia</taxon>
        <taxon>Chitinophagales</taxon>
        <taxon>Chitinophagaceae</taxon>
        <taxon>Sediminibacterium</taxon>
    </lineage>
</organism>
<dbReference type="EMBL" id="JAACJS010000011">
    <property type="protein sequence ID" value="NCI49361.1"/>
    <property type="molecule type" value="Genomic_DNA"/>
</dbReference>
<dbReference type="InterPro" id="IPR009057">
    <property type="entry name" value="Homeodomain-like_sf"/>
</dbReference>
<gene>
    <name evidence="4" type="ORF">GWC95_05470</name>
</gene>
<dbReference type="Pfam" id="PF00440">
    <property type="entry name" value="TetR_N"/>
    <property type="match status" value="1"/>
</dbReference>
<comment type="caution">
    <text evidence="4">The sequence shown here is derived from an EMBL/GenBank/DDBJ whole genome shotgun (WGS) entry which is preliminary data.</text>
</comment>
<reference evidence="4 5" key="1">
    <citation type="submission" date="2020-01" db="EMBL/GenBank/DDBJ databases">
        <title>Genome analysis.</title>
        <authorList>
            <person name="Wu S."/>
            <person name="Wang G."/>
        </authorList>
    </citation>
    <scope>NUCLEOTIDE SEQUENCE [LARGE SCALE GENOMIC DNA]</scope>
    <source>
        <strain evidence="4 5">SYL130</strain>
    </source>
</reference>